<dbReference type="EMBL" id="JANPWB010000011">
    <property type="protein sequence ID" value="KAJ1127335.1"/>
    <property type="molecule type" value="Genomic_DNA"/>
</dbReference>
<reference evidence="2" key="1">
    <citation type="journal article" date="2022" name="bioRxiv">
        <title>Sequencing and chromosome-scale assembly of the giantPleurodeles waltlgenome.</title>
        <authorList>
            <person name="Brown T."/>
            <person name="Elewa A."/>
            <person name="Iarovenko S."/>
            <person name="Subramanian E."/>
            <person name="Araus A.J."/>
            <person name="Petzold A."/>
            <person name="Susuki M."/>
            <person name="Suzuki K.-i.T."/>
            <person name="Hayashi T."/>
            <person name="Toyoda A."/>
            <person name="Oliveira C."/>
            <person name="Osipova E."/>
            <person name="Leigh N.D."/>
            <person name="Simon A."/>
            <person name="Yun M.H."/>
        </authorList>
    </citation>
    <scope>NUCLEOTIDE SEQUENCE</scope>
    <source>
        <strain evidence="2">20211129_DDA</strain>
        <tissue evidence="2">Liver</tissue>
    </source>
</reference>
<gene>
    <name evidence="2" type="ORF">NDU88_005738</name>
</gene>
<evidence type="ECO:0000313" key="2">
    <source>
        <dbReference type="EMBL" id="KAJ1127335.1"/>
    </source>
</evidence>
<name>A0AAV7PGT0_PLEWA</name>
<sequence length="73" mass="8165">MTAVTSGAKRGGTEGKRLRPLDETLGNMLTAQSRRSDEILIALVDIKTTLEPKIETLQIEMGLMREDHKKLKE</sequence>
<protein>
    <submittedName>
        <fullName evidence="2">Uncharacterized protein</fullName>
    </submittedName>
</protein>
<comment type="caution">
    <text evidence="2">The sequence shown here is derived from an EMBL/GenBank/DDBJ whole genome shotgun (WGS) entry which is preliminary data.</text>
</comment>
<keyword evidence="3" id="KW-1185">Reference proteome</keyword>
<feature type="region of interest" description="Disordered" evidence="1">
    <location>
        <begin position="1"/>
        <end position="21"/>
    </location>
</feature>
<organism evidence="2 3">
    <name type="scientific">Pleurodeles waltl</name>
    <name type="common">Iberian ribbed newt</name>
    <dbReference type="NCBI Taxonomy" id="8319"/>
    <lineage>
        <taxon>Eukaryota</taxon>
        <taxon>Metazoa</taxon>
        <taxon>Chordata</taxon>
        <taxon>Craniata</taxon>
        <taxon>Vertebrata</taxon>
        <taxon>Euteleostomi</taxon>
        <taxon>Amphibia</taxon>
        <taxon>Batrachia</taxon>
        <taxon>Caudata</taxon>
        <taxon>Salamandroidea</taxon>
        <taxon>Salamandridae</taxon>
        <taxon>Pleurodelinae</taxon>
        <taxon>Pleurodeles</taxon>
    </lineage>
</organism>
<evidence type="ECO:0000313" key="3">
    <source>
        <dbReference type="Proteomes" id="UP001066276"/>
    </source>
</evidence>
<proteinExistence type="predicted"/>
<dbReference type="AlphaFoldDB" id="A0AAV7PGT0"/>
<evidence type="ECO:0000256" key="1">
    <source>
        <dbReference type="SAM" id="MobiDB-lite"/>
    </source>
</evidence>
<dbReference type="Proteomes" id="UP001066276">
    <property type="component" value="Chromosome 7"/>
</dbReference>
<accession>A0AAV7PGT0</accession>
<feature type="compositionally biased region" description="Basic and acidic residues" evidence="1">
    <location>
        <begin position="11"/>
        <end position="21"/>
    </location>
</feature>